<sequence>MIGLAQDGLYIYAALLLAYWFWGKPSNLRQIHREAALSAGITGVFGLLINVLIAHFFFRPRPFVTLHTVPLIHHAADASFPSDHTTGSTGLAGGAYLRDHAMGTFFAILALLIGFSRVYVGVHYPTDVLGGFGVGLFSTFVVAAAKKPMDHLIKQLIANWEKISARLSRVESANKS</sequence>
<dbReference type="GO" id="GO:0050380">
    <property type="term" value="F:undecaprenyl-diphosphatase activity"/>
    <property type="evidence" value="ECO:0007669"/>
    <property type="project" value="InterPro"/>
</dbReference>
<dbReference type="Gene3D" id="1.20.144.10">
    <property type="entry name" value="Phosphatidic acid phosphatase type 2/haloperoxidase"/>
    <property type="match status" value="1"/>
</dbReference>
<evidence type="ECO:0000256" key="1">
    <source>
        <dbReference type="SAM" id="Phobius"/>
    </source>
</evidence>
<dbReference type="Pfam" id="PF01569">
    <property type="entry name" value="PAP2"/>
    <property type="match status" value="1"/>
</dbReference>
<feature type="transmembrane region" description="Helical" evidence="1">
    <location>
        <begin position="7"/>
        <end position="23"/>
    </location>
</feature>
<dbReference type="PANTHER" id="PTHR14969">
    <property type="entry name" value="SPHINGOSINE-1-PHOSPHATE PHOSPHOHYDROLASE"/>
    <property type="match status" value="1"/>
</dbReference>
<dbReference type="InterPro" id="IPR033879">
    <property type="entry name" value="UPP_Pase"/>
</dbReference>
<dbReference type="InterPro" id="IPR036938">
    <property type="entry name" value="PAP2/HPO_sf"/>
</dbReference>
<keyword evidence="1" id="KW-0472">Membrane</keyword>
<dbReference type="GO" id="GO:0005886">
    <property type="term" value="C:plasma membrane"/>
    <property type="evidence" value="ECO:0007669"/>
    <property type="project" value="InterPro"/>
</dbReference>
<dbReference type="SUPFAM" id="SSF48317">
    <property type="entry name" value="Acid phosphatase/Vanadium-dependent haloperoxidase"/>
    <property type="match status" value="1"/>
</dbReference>
<keyword evidence="1" id="KW-0812">Transmembrane</keyword>
<dbReference type="PANTHER" id="PTHR14969:SF58">
    <property type="entry name" value="UNDECAPRENYL-DIPHOSPHATASE BCRC"/>
    <property type="match status" value="1"/>
</dbReference>
<name>A0A2U3D6H2_SULT2</name>
<evidence type="ECO:0000313" key="3">
    <source>
        <dbReference type="EMBL" id="PWI56882.1"/>
    </source>
</evidence>
<dbReference type="SMART" id="SM00014">
    <property type="entry name" value="acidPPc"/>
    <property type="match status" value="1"/>
</dbReference>
<reference evidence="3 4" key="1">
    <citation type="submission" date="2016-11" db="EMBL/GenBank/DDBJ databases">
        <title>Comparative genomics of Acidibacillus ferroxidans species.</title>
        <authorList>
            <person name="Oliveira G."/>
            <person name="Nunes G."/>
            <person name="Oliveira R."/>
            <person name="Araujo F."/>
            <person name="Salim A."/>
            <person name="Scholte L."/>
            <person name="Morais D."/>
            <person name="Nancucheo I."/>
            <person name="Johnson D.B."/>
            <person name="Grail B."/>
            <person name="Bittencourt J."/>
            <person name="Valadares R."/>
        </authorList>
    </citation>
    <scope>NUCLEOTIDE SEQUENCE [LARGE SCALE GENOMIC DNA]</scope>
    <source>
        <strain evidence="3 4">Y002</strain>
    </source>
</reference>
<evidence type="ECO:0000313" key="4">
    <source>
        <dbReference type="Proteomes" id="UP000245380"/>
    </source>
</evidence>
<gene>
    <name evidence="3" type="ORF">BM613_11520</name>
</gene>
<dbReference type="EMBL" id="MPDK01000024">
    <property type="protein sequence ID" value="PWI56882.1"/>
    <property type="molecule type" value="Genomic_DNA"/>
</dbReference>
<evidence type="ECO:0000259" key="2">
    <source>
        <dbReference type="SMART" id="SM00014"/>
    </source>
</evidence>
<proteinExistence type="predicted"/>
<keyword evidence="1" id="KW-1133">Transmembrane helix</keyword>
<organism evidence="3 4">
    <name type="scientific">Sulfoacidibacillus thermotolerans</name>
    <name type="common">Acidibacillus sulfuroxidans</name>
    <dbReference type="NCBI Taxonomy" id="1765684"/>
    <lineage>
        <taxon>Bacteria</taxon>
        <taxon>Bacillati</taxon>
        <taxon>Bacillota</taxon>
        <taxon>Bacilli</taxon>
        <taxon>Bacillales</taxon>
        <taxon>Alicyclobacillaceae</taxon>
        <taxon>Sulfoacidibacillus</taxon>
    </lineage>
</organism>
<dbReference type="InterPro" id="IPR000326">
    <property type="entry name" value="PAP2/HPO"/>
</dbReference>
<protein>
    <recommendedName>
        <fullName evidence="2">Phosphatidic acid phosphatase type 2/haloperoxidase domain-containing protein</fullName>
    </recommendedName>
</protein>
<dbReference type="CDD" id="cd03385">
    <property type="entry name" value="PAP2_BcrC_like"/>
    <property type="match status" value="1"/>
</dbReference>
<comment type="caution">
    <text evidence="3">The sequence shown here is derived from an EMBL/GenBank/DDBJ whole genome shotgun (WGS) entry which is preliminary data.</text>
</comment>
<dbReference type="AlphaFoldDB" id="A0A2U3D6H2"/>
<feature type="transmembrane region" description="Helical" evidence="1">
    <location>
        <begin position="128"/>
        <end position="145"/>
    </location>
</feature>
<accession>A0A2U3D6H2</accession>
<dbReference type="Proteomes" id="UP000245380">
    <property type="component" value="Unassembled WGS sequence"/>
</dbReference>
<feature type="transmembrane region" description="Helical" evidence="1">
    <location>
        <begin position="101"/>
        <end position="122"/>
    </location>
</feature>
<feature type="domain" description="Phosphatidic acid phosphatase type 2/haloperoxidase" evidence="2">
    <location>
        <begin position="36"/>
        <end position="143"/>
    </location>
</feature>
<keyword evidence="4" id="KW-1185">Reference proteome</keyword>
<feature type="transmembrane region" description="Helical" evidence="1">
    <location>
        <begin position="35"/>
        <end position="58"/>
    </location>
</feature>